<dbReference type="PANTHER" id="PTHR30269">
    <property type="entry name" value="TRANSMEMBRANE PROTEIN YFCA"/>
    <property type="match status" value="1"/>
</dbReference>
<evidence type="ECO:0000256" key="7">
    <source>
        <dbReference type="ARBA" id="ARBA00023136"/>
    </source>
</evidence>
<evidence type="ECO:0000256" key="8">
    <source>
        <dbReference type="RuleBase" id="RU363041"/>
    </source>
</evidence>
<protein>
    <recommendedName>
        <fullName evidence="8">Probable membrane transporter protein</fullName>
    </recommendedName>
</protein>
<dbReference type="GO" id="GO:0005886">
    <property type="term" value="C:plasma membrane"/>
    <property type="evidence" value="ECO:0007669"/>
    <property type="project" value="UniProtKB-SubCell"/>
</dbReference>
<name>A0A3A4F2P7_9MICC</name>
<organism evidence="9 10">
    <name type="scientific">Nesterenkonia natronophila</name>
    <dbReference type="NCBI Taxonomy" id="2174932"/>
    <lineage>
        <taxon>Bacteria</taxon>
        <taxon>Bacillati</taxon>
        <taxon>Actinomycetota</taxon>
        <taxon>Actinomycetes</taxon>
        <taxon>Micrococcales</taxon>
        <taxon>Micrococcaceae</taxon>
        <taxon>Nesterenkonia</taxon>
    </lineage>
</organism>
<comment type="subcellular location">
    <subcellularLocation>
        <location evidence="1 8">Cell membrane</location>
        <topology evidence="1 8">Multi-pass membrane protein</topology>
    </subcellularLocation>
</comment>
<keyword evidence="5 8" id="KW-0812">Transmembrane</keyword>
<dbReference type="PANTHER" id="PTHR30269:SF37">
    <property type="entry name" value="MEMBRANE TRANSPORTER PROTEIN"/>
    <property type="match status" value="1"/>
</dbReference>
<keyword evidence="7 8" id="KW-0472">Membrane</keyword>
<evidence type="ECO:0000256" key="5">
    <source>
        <dbReference type="ARBA" id="ARBA00022692"/>
    </source>
</evidence>
<feature type="transmembrane region" description="Helical" evidence="8">
    <location>
        <begin position="98"/>
        <end position="117"/>
    </location>
</feature>
<dbReference type="RefSeq" id="WP_119902907.1">
    <property type="nucleotide sequence ID" value="NZ_QYZP01000002.1"/>
</dbReference>
<dbReference type="Pfam" id="PF01925">
    <property type="entry name" value="TauE"/>
    <property type="match status" value="1"/>
</dbReference>
<keyword evidence="4 8" id="KW-1003">Cell membrane</keyword>
<evidence type="ECO:0000256" key="3">
    <source>
        <dbReference type="ARBA" id="ARBA00022448"/>
    </source>
</evidence>
<comment type="caution">
    <text evidence="9">The sequence shown here is derived from an EMBL/GenBank/DDBJ whole genome shotgun (WGS) entry which is preliminary data.</text>
</comment>
<dbReference type="AlphaFoldDB" id="A0A3A4F2P7"/>
<feature type="transmembrane region" description="Helical" evidence="8">
    <location>
        <begin position="199"/>
        <end position="220"/>
    </location>
</feature>
<dbReference type="EMBL" id="QYZP01000002">
    <property type="protein sequence ID" value="RJN32118.1"/>
    <property type="molecule type" value="Genomic_DNA"/>
</dbReference>
<feature type="transmembrane region" description="Helical" evidence="8">
    <location>
        <begin position="129"/>
        <end position="153"/>
    </location>
</feature>
<keyword evidence="6 8" id="KW-1133">Transmembrane helix</keyword>
<keyword evidence="10" id="KW-1185">Reference proteome</keyword>
<evidence type="ECO:0000256" key="6">
    <source>
        <dbReference type="ARBA" id="ARBA00022989"/>
    </source>
</evidence>
<feature type="transmembrane region" description="Helical" evidence="8">
    <location>
        <begin position="73"/>
        <end position="92"/>
    </location>
</feature>
<keyword evidence="3" id="KW-0813">Transport</keyword>
<sequence>MDILSTVAIIVAAVLIGTVLQRLSGTGVGLVVAPVLSLLLGPAFGVLVTNMTTVVSGFLIMLSVWASIDWRKFWLIIPAAVIGAWPGAWLVGMLSAGWLSIILGSIVVAALLVTVTLRRLPEATGRVPAVTAGLIGGFFNTTSGVAAPVMVVYSRLARWDQLSFAATLQPIFMTMGAASVVSKLALGSVSTDGDVGVPFGVLLAGIVITVLAGILIASRLARVVSVLFARRLALTLAGLGGVGAIVRGVIDVI</sequence>
<evidence type="ECO:0000313" key="9">
    <source>
        <dbReference type="EMBL" id="RJN32118.1"/>
    </source>
</evidence>
<feature type="transmembrane region" description="Helical" evidence="8">
    <location>
        <begin position="31"/>
        <end position="61"/>
    </location>
</feature>
<dbReference type="OrthoDB" id="3872971at2"/>
<evidence type="ECO:0000256" key="1">
    <source>
        <dbReference type="ARBA" id="ARBA00004651"/>
    </source>
</evidence>
<dbReference type="InterPro" id="IPR002781">
    <property type="entry name" value="TM_pro_TauE-like"/>
</dbReference>
<dbReference type="InterPro" id="IPR052017">
    <property type="entry name" value="TSUP"/>
</dbReference>
<dbReference type="Proteomes" id="UP000266615">
    <property type="component" value="Unassembled WGS sequence"/>
</dbReference>
<comment type="similarity">
    <text evidence="2 8">Belongs to the 4-toluene sulfonate uptake permease (TSUP) (TC 2.A.102) family.</text>
</comment>
<feature type="transmembrane region" description="Helical" evidence="8">
    <location>
        <begin position="232"/>
        <end position="250"/>
    </location>
</feature>
<evidence type="ECO:0000313" key="10">
    <source>
        <dbReference type="Proteomes" id="UP000266615"/>
    </source>
</evidence>
<reference evidence="9 10" key="1">
    <citation type="submission" date="2018-09" db="EMBL/GenBank/DDBJ databases">
        <title>Nesterenkonia natronophila sp. nov., an alkaliphilic actinobacteriume isolated from a soda lake, and emended description of the genus Nesterenkonia.</title>
        <authorList>
            <person name="Menes R.J."/>
            <person name="Iriarte A."/>
        </authorList>
    </citation>
    <scope>NUCLEOTIDE SEQUENCE [LARGE SCALE GENOMIC DNA]</scope>
    <source>
        <strain evidence="9 10">M8</strain>
    </source>
</reference>
<accession>A0A3A4F2P7</accession>
<proteinExistence type="inferred from homology"/>
<evidence type="ECO:0000256" key="2">
    <source>
        <dbReference type="ARBA" id="ARBA00009142"/>
    </source>
</evidence>
<gene>
    <name evidence="9" type="ORF">D3250_08565</name>
</gene>
<evidence type="ECO:0000256" key="4">
    <source>
        <dbReference type="ARBA" id="ARBA00022475"/>
    </source>
</evidence>